<evidence type="ECO:0000256" key="5">
    <source>
        <dbReference type="SAM" id="MobiDB-lite"/>
    </source>
</evidence>
<keyword evidence="3" id="KW-0813">Transport</keyword>
<organism evidence="8 9">
    <name type="scientific">Pseudomonas luteola</name>
    <dbReference type="NCBI Taxonomy" id="47886"/>
    <lineage>
        <taxon>Bacteria</taxon>
        <taxon>Pseudomonadati</taxon>
        <taxon>Pseudomonadota</taxon>
        <taxon>Gammaproteobacteria</taxon>
        <taxon>Pseudomonadales</taxon>
        <taxon>Pseudomonadaceae</taxon>
        <taxon>Pseudomonas</taxon>
    </lineage>
</organism>
<dbReference type="GO" id="GO:0009306">
    <property type="term" value="P:protein secretion"/>
    <property type="evidence" value="ECO:0007669"/>
    <property type="project" value="InterPro"/>
</dbReference>
<keyword evidence="3" id="KW-1006">Bacterial flagellum protein export</keyword>
<dbReference type="PANTHER" id="PTHR30531:SF12">
    <property type="entry name" value="FLAGELLAR BIOSYNTHETIC PROTEIN FLHB"/>
    <property type="match status" value="1"/>
</dbReference>
<feature type="transmembrane region" description="Helical" evidence="6">
    <location>
        <begin position="32"/>
        <end position="50"/>
    </location>
</feature>
<name>A0A2X2ECX9_PSELU</name>
<evidence type="ECO:0000256" key="2">
    <source>
        <dbReference type="ARBA" id="ARBA00021622"/>
    </source>
</evidence>
<dbReference type="Proteomes" id="UP000250443">
    <property type="component" value="Unassembled WGS sequence"/>
</dbReference>
<evidence type="ECO:0000256" key="4">
    <source>
        <dbReference type="ARBA" id="ARBA00025078"/>
    </source>
</evidence>
<comment type="similarity">
    <text evidence="1">Belongs to the type III secretion exporter family.</text>
</comment>
<keyword evidence="6" id="KW-1133">Transmembrane helix</keyword>
<keyword evidence="3" id="KW-0653">Protein transport</keyword>
<reference evidence="8 9" key="1">
    <citation type="submission" date="2018-06" db="EMBL/GenBank/DDBJ databases">
        <authorList>
            <consortium name="Pathogen Informatics"/>
            <person name="Doyle S."/>
        </authorList>
    </citation>
    <scope>NUCLEOTIDE SEQUENCE [LARGE SCALE GENOMIC DNA]</scope>
    <source>
        <strain evidence="8 9">NCTC11842</strain>
    </source>
</reference>
<keyword evidence="10" id="KW-1185">Reference proteome</keyword>
<protein>
    <recommendedName>
        <fullName evidence="2">Flagellar biosynthetic protein FlhB</fullName>
    </recommendedName>
</protein>
<evidence type="ECO:0000313" key="10">
    <source>
        <dbReference type="Proteomes" id="UP000626180"/>
    </source>
</evidence>
<dbReference type="Gene3D" id="3.40.1690.10">
    <property type="entry name" value="secretion proteins EscU"/>
    <property type="match status" value="1"/>
</dbReference>
<evidence type="ECO:0000256" key="3">
    <source>
        <dbReference type="ARBA" id="ARBA00023225"/>
    </source>
</evidence>
<evidence type="ECO:0000313" key="9">
    <source>
        <dbReference type="Proteomes" id="UP000250443"/>
    </source>
</evidence>
<feature type="region of interest" description="Disordered" evidence="5">
    <location>
        <begin position="1"/>
        <end position="22"/>
    </location>
</feature>
<gene>
    <name evidence="8" type="primary">yscU</name>
    <name evidence="7" type="ORF">IRZ65_08575</name>
    <name evidence="8" type="ORF">NCTC11842_02020</name>
</gene>
<dbReference type="EMBL" id="UAUF01000011">
    <property type="protein sequence ID" value="SPZ06099.1"/>
    <property type="molecule type" value="Genomic_DNA"/>
</dbReference>
<dbReference type="PRINTS" id="PR00950">
    <property type="entry name" value="TYPE3IMSPROT"/>
</dbReference>
<dbReference type="PANTHER" id="PTHR30531">
    <property type="entry name" value="FLAGELLAR BIOSYNTHETIC PROTEIN FLHB"/>
    <property type="match status" value="1"/>
</dbReference>
<comment type="function">
    <text evidence="4">Required for formation of the rod structure in the basal body of the flagellar apparatus. Together with FliI and FliH, may constitute the export apparatus of flagellin.</text>
</comment>
<dbReference type="RefSeq" id="WP_010798181.1">
    <property type="nucleotide sequence ID" value="NZ_CP069262.1"/>
</dbReference>
<feature type="transmembrane region" description="Helical" evidence="6">
    <location>
        <begin position="184"/>
        <end position="209"/>
    </location>
</feature>
<feature type="transmembrane region" description="Helical" evidence="6">
    <location>
        <begin position="85"/>
        <end position="108"/>
    </location>
</feature>
<dbReference type="AlphaFoldDB" id="A0A2X2ECX9"/>
<accession>A0A2X2ECX9</accession>
<evidence type="ECO:0000256" key="6">
    <source>
        <dbReference type="SAM" id="Phobius"/>
    </source>
</evidence>
<keyword evidence="6" id="KW-0472">Membrane</keyword>
<evidence type="ECO:0000256" key="1">
    <source>
        <dbReference type="ARBA" id="ARBA00010690"/>
    </source>
</evidence>
<sequence>MSQQTEEKSLPASAKKLRDARKKGQLPKSQDLVTGMVILACTLCVVVIAPDIEARVEALLLEAGRIYVEPFTQVWPRLQMLGLDVLMAATLPLFAVTVVTVILTNIVVMRGMVFSAEPVKPTYERIDPVAGFKRIFSMRSVIEFLKALIKLCAMAVAFIIVYRLGLQRLMESSYCGTSCLYATFLGLLKPLVITAIIAFLIVGGFDVLMQRWLFAREMRMTKSEQKRELKDTDGNPMVKRERQRLRRDMQSLSAKRGLQHASLIIGAPGQWVVGLRYVRGETPVPVIVCRAEPEQSHQMIQDAQRQRLPYAVNGGLAERIAQRTAGEGVPEATFQAVADILVGARLI</sequence>
<keyword evidence="6" id="KW-0812">Transmembrane</keyword>
<dbReference type="GO" id="GO:0005886">
    <property type="term" value="C:plasma membrane"/>
    <property type="evidence" value="ECO:0007669"/>
    <property type="project" value="TreeGrafter"/>
</dbReference>
<reference evidence="7 10" key="2">
    <citation type="submission" date="2020-10" db="EMBL/GenBank/DDBJ databases">
        <title>Genome sequences of Pseudomonas isolates.</title>
        <authorList>
            <person name="Wessels L."/>
            <person name="Reich F."/>
            <person name="Hammerl J."/>
        </authorList>
    </citation>
    <scope>NUCLEOTIDE SEQUENCE [LARGE SCALE GENOMIC DNA]</scope>
    <source>
        <strain evidence="7 10">20-MO00624-0</strain>
    </source>
</reference>
<evidence type="ECO:0000313" key="8">
    <source>
        <dbReference type="EMBL" id="SPZ06099.1"/>
    </source>
</evidence>
<dbReference type="InterPro" id="IPR006135">
    <property type="entry name" value="T3SS_substrate_exporter"/>
</dbReference>
<dbReference type="InterPro" id="IPR029025">
    <property type="entry name" value="T3SS_substrate_exporter_C"/>
</dbReference>
<dbReference type="Pfam" id="PF01312">
    <property type="entry name" value="Bac_export_2"/>
    <property type="match status" value="1"/>
</dbReference>
<evidence type="ECO:0000313" key="7">
    <source>
        <dbReference type="EMBL" id="MBF8640736.1"/>
    </source>
</evidence>
<proteinExistence type="inferred from homology"/>
<dbReference type="Proteomes" id="UP000626180">
    <property type="component" value="Unassembled WGS sequence"/>
</dbReference>
<dbReference type="EMBL" id="JADMCD010000003">
    <property type="protein sequence ID" value="MBF8640736.1"/>
    <property type="molecule type" value="Genomic_DNA"/>
</dbReference>
<feature type="transmembrane region" description="Helical" evidence="6">
    <location>
        <begin position="144"/>
        <end position="164"/>
    </location>
</feature>
<dbReference type="SUPFAM" id="SSF160544">
    <property type="entry name" value="EscU C-terminal domain-like"/>
    <property type="match status" value="1"/>
</dbReference>